<organism evidence="3 4">
    <name type="scientific">Singulisphaera acidiphila (strain ATCC BAA-1392 / DSM 18658 / VKM B-2454 / MOB10)</name>
    <dbReference type="NCBI Taxonomy" id="886293"/>
    <lineage>
        <taxon>Bacteria</taxon>
        <taxon>Pseudomonadati</taxon>
        <taxon>Planctomycetota</taxon>
        <taxon>Planctomycetia</taxon>
        <taxon>Isosphaerales</taxon>
        <taxon>Isosphaeraceae</taxon>
        <taxon>Singulisphaera</taxon>
    </lineage>
</organism>
<dbReference type="STRING" id="886293.Sinac_7500"/>
<evidence type="ECO:0000313" key="3">
    <source>
        <dbReference type="EMBL" id="AGA31534.1"/>
    </source>
</evidence>
<evidence type="ECO:0000313" key="4">
    <source>
        <dbReference type="Proteomes" id="UP000010798"/>
    </source>
</evidence>
<accession>L0DQ74</accession>
<dbReference type="KEGG" id="saci:Sinac_7500"/>
<dbReference type="AlphaFoldDB" id="L0DQ74"/>
<keyword evidence="2" id="KW-0732">Signal</keyword>
<evidence type="ECO:0000256" key="2">
    <source>
        <dbReference type="SAM" id="SignalP"/>
    </source>
</evidence>
<gene>
    <name evidence="3" type="ordered locus">Sinac_7500</name>
</gene>
<feature type="compositionally biased region" description="Basic and acidic residues" evidence="1">
    <location>
        <begin position="28"/>
        <end position="67"/>
    </location>
</feature>
<dbReference type="RefSeq" id="WP_015250599.1">
    <property type="nucleotide sequence ID" value="NC_019892.1"/>
</dbReference>
<dbReference type="EMBL" id="CP003364">
    <property type="protein sequence ID" value="AGA31534.1"/>
    <property type="molecule type" value="Genomic_DNA"/>
</dbReference>
<reference evidence="3 4" key="1">
    <citation type="submission" date="2012-02" db="EMBL/GenBank/DDBJ databases">
        <title>Complete sequence of chromosome of Singulisphaera acidiphila DSM 18658.</title>
        <authorList>
            <consortium name="US DOE Joint Genome Institute (JGI-PGF)"/>
            <person name="Lucas S."/>
            <person name="Copeland A."/>
            <person name="Lapidus A."/>
            <person name="Glavina del Rio T."/>
            <person name="Dalin E."/>
            <person name="Tice H."/>
            <person name="Bruce D."/>
            <person name="Goodwin L."/>
            <person name="Pitluck S."/>
            <person name="Peters L."/>
            <person name="Ovchinnikova G."/>
            <person name="Chertkov O."/>
            <person name="Kyrpides N."/>
            <person name="Mavromatis K."/>
            <person name="Ivanova N."/>
            <person name="Brettin T."/>
            <person name="Detter J.C."/>
            <person name="Han C."/>
            <person name="Larimer F."/>
            <person name="Land M."/>
            <person name="Hauser L."/>
            <person name="Markowitz V."/>
            <person name="Cheng J.-F."/>
            <person name="Hugenholtz P."/>
            <person name="Woyke T."/>
            <person name="Wu D."/>
            <person name="Tindall B."/>
            <person name="Pomrenke H."/>
            <person name="Brambilla E."/>
            <person name="Klenk H.-P."/>
            <person name="Eisen J.A."/>
        </authorList>
    </citation>
    <scope>NUCLEOTIDE SEQUENCE [LARGE SCALE GENOMIC DNA]</scope>
    <source>
        <strain evidence="4">ATCC BAA-1392 / DSM 18658 / VKM B-2454 / MOB10</strain>
    </source>
</reference>
<feature type="region of interest" description="Disordered" evidence="1">
    <location>
        <begin position="27"/>
        <end position="72"/>
    </location>
</feature>
<protein>
    <submittedName>
        <fullName evidence="3">Uncharacterized protein</fullName>
    </submittedName>
</protein>
<feature type="region of interest" description="Disordered" evidence="1">
    <location>
        <begin position="183"/>
        <end position="282"/>
    </location>
</feature>
<feature type="chain" id="PRO_5003941044" evidence="2">
    <location>
        <begin position="27"/>
        <end position="282"/>
    </location>
</feature>
<keyword evidence="4" id="KW-1185">Reference proteome</keyword>
<evidence type="ECO:0000256" key="1">
    <source>
        <dbReference type="SAM" id="MobiDB-lite"/>
    </source>
</evidence>
<dbReference type="Proteomes" id="UP000010798">
    <property type="component" value="Chromosome"/>
</dbReference>
<sequence>MRRFATLALSLSLVLGLTATNRMLFAQEPEKKDASTPEVKKPDAPKDDVKKDDAPKDEAKAATKDETPAPIPPEVEAKLEAARRAVAEAIVAAQDAGLVQTSIDPPPILDILITGRATDEKAIKDRTGVSVEVFGAWFTSYGKAIEGVNATKDVRIHPPTKGLQAFYDLRASILNKHIKAVRSAQEAAKPKEEAKPAEEPKKEEAKPAEEPKKEEAKPAEEPKKEEAKPAEEPKKEEAKPEEPKKEEAKPAEEPKKEEAKVEETKPTEEPAKQDEVKKEEAK</sequence>
<proteinExistence type="predicted"/>
<name>L0DQ74_SINAD</name>
<dbReference type="HOGENOM" id="CLU_986595_0_0_0"/>
<feature type="compositionally biased region" description="Basic and acidic residues" evidence="1">
    <location>
        <begin position="188"/>
        <end position="282"/>
    </location>
</feature>
<dbReference type="eggNOG" id="COG5373">
    <property type="taxonomic scope" value="Bacteria"/>
</dbReference>
<feature type="signal peptide" evidence="2">
    <location>
        <begin position="1"/>
        <end position="26"/>
    </location>
</feature>